<evidence type="ECO:0000256" key="2">
    <source>
        <dbReference type="ARBA" id="ARBA00012379"/>
    </source>
</evidence>
<dbReference type="AlphaFoldDB" id="A0A1G2HGB4"/>
<accession>A0A1G2HGB4</accession>
<dbReference type="Gene3D" id="2.70.40.10">
    <property type="match status" value="1"/>
</dbReference>
<dbReference type="PANTHER" id="PTHR11241">
    <property type="entry name" value="DEOXYURIDINE 5'-TRIPHOSPHATE NUCLEOTIDOHYDROLASE"/>
    <property type="match status" value="1"/>
</dbReference>
<dbReference type="PANTHER" id="PTHR11241:SF0">
    <property type="entry name" value="DEOXYURIDINE 5'-TRIPHOSPHATE NUCLEOTIDOHYDROLASE"/>
    <property type="match status" value="1"/>
</dbReference>
<keyword evidence="4" id="KW-0546">Nucleotide metabolism</keyword>
<dbReference type="Pfam" id="PF00692">
    <property type="entry name" value="dUTPase"/>
    <property type="match status" value="1"/>
</dbReference>
<evidence type="ECO:0000256" key="5">
    <source>
        <dbReference type="ARBA" id="ARBA00047686"/>
    </source>
</evidence>
<dbReference type="SUPFAM" id="SSF51283">
    <property type="entry name" value="dUTPase-like"/>
    <property type="match status" value="1"/>
</dbReference>
<evidence type="ECO:0000256" key="4">
    <source>
        <dbReference type="ARBA" id="ARBA00023080"/>
    </source>
</evidence>
<sequence>MKIYFQKIDPSAKLPSYAYEGDAGMDLFSCHDVEIKPDTREIIATGLKVAVPNGHAGFVWDKSGISIKNHVTTLAGVIDSNYRGELHVALTNLGRKIYKVKKGEKIAQLVIKPVLRAEIVEVEKIEENEVRGERGFGSSGLV</sequence>
<proteinExistence type="inferred from homology"/>
<dbReference type="EMBL" id="MHOK01000022">
    <property type="protein sequence ID" value="OGZ61493.1"/>
    <property type="molecule type" value="Genomic_DNA"/>
</dbReference>
<dbReference type="GO" id="GO:0004170">
    <property type="term" value="F:dUTP diphosphatase activity"/>
    <property type="evidence" value="ECO:0007669"/>
    <property type="project" value="UniProtKB-EC"/>
</dbReference>
<dbReference type="NCBIfam" id="NF001862">
    <property type="entry name" value="PRK00601.1"/>
    <property type="match status" value="1"/>
</dbReference>
<dbReference type="InterPro" id="IPR036157">
    <property type="entry name" value="dUTPase-like_sf"/>
</dbReference>
<evidence type="ECO:0000256" key="1">
    <source>
        <dbReference type="ARBA" id="ARBA00006581"/>
    </source>
</evidence>
<dbReference type="STRING" id="1802165.A3F94_01420"/>
<dbReference type="InterPro" id="IPR033704">
    <property type="entry name" value="dUTPase_trimeric"/>
</dbReference>
<reference evidence="7 8" key="1">
    <citation type="journal article" date="2016" name="Nat. Commun.">
        <title>Thousands of microbial genomes shed light on interconnected biogeochemical processes in an aquifer system.</title>
        <authorList>
            <person name="Anantharaman K."/>
            <person name="Brown C.T."/>
            <person name="Hug L.A."/>
            <person name="Sharon I."/>
            <person name="Castelle C.J."/>
            <person name="Probst A.J."/>
            <person name="Thomas B.C."/>
            <person name="Singh A."/>
            <person name="Wilkins M.J."/>
            <person name="Karaoz U."/>
            <person name="Brodie E.L."/>
            <person name="Williams K.H."/>
            <person name="Hubbard S.S."/>
            <person name="Banfield J.F."/>
        </authorList>
    </citation>
    <scope>NUCLEOTIDE SEQUENCE [LARGE SCALE GENOMIC DNA]</scope>
</reference>
<dbReference type="GO" id="GO:0046081">
    <property type="term" value="P:dUTP catabolic process"/>
    <property type="evidence" value="ECO:0007669"/>
    <property type="project" value="InterPro"/>
</dbReference>
<dbReference type="GO" id="GO:0000287">
    <property type="term" value="F:magnesium ion binding"/>
    <property type="evidence" value="ECO:0007669"/>
    <property type="project" value="InterPro"/>
</dbReference>
<name>A0A1G2HGB4_9BACT</name>
<comment type="catalytic activity">
    <reaction evidence="5">
        <text>dUTP + H2O = dUMP + diphosphate + H(+)</text>
        <dbReference type="Rhea" id="RHEA:10248"/>
        <dbReference type="ChEBI" id="CHEBI:15377"/>
        <dbReference type="ChEBI" id="CHEBI:15378"/>
        <dbReference type="ChEBI" id="CHEBI:33019"/>
        <dbReference type="ChEBI" id="CHEBI:61555"/>
        <dbReference type="ChEBI" id="CHEBI:246422"/>
        <dbReference type="EC" id="3.6.1.23"/>
    </reaction>
</comment>
<dbReference type="InterPro" id="IPR008181">
    <property type="entry name" value="dUTPase"/>
</dbReference>
<dbReference type="EC" id="3.6.1.23" evidence="2"/>
<feature type="domain" description="dUTPase-like" evidence="6">
    <location>
        <begin position="12"/>
        <end position="140"/>
    </location>
</feature>
<comment type="similarity">
    <text evidence="1">Belongs to the dUTPase family.</text>
</comment>
<evidence type="ECO:0000256" key="3">
    <source>
        <dbReference type="ARBA" id="ARBA00022801"/>
    </source>
</evidence>
<gene>
    <name evidence="7" type="ORF">A3F94_01420</name>
</gene>
<evidence type="ECO:0000313" key="7">
    <source>
        <dbReference type="EMBL" id="OGZ61493.1"/>
    </source>
</evidence>
<organism evidence="7 8">
    <name type="scientific">Candidatus Spechtbacteria bacterium RIFCSPLOWO2_12_FULL_38_22</name>
    <dbReference type="NCBI Taxonomy" id="1802165"/>
    <lineage>
        <taxon>Bacteria</taxon>
        <taxon>Candidatus Spechtiibacteriota</taxon>
    </lineage>
</organism>
<dbReference type="CDD" id="cd07557">
    <property type="entry name" value="trimeric_dUTPase"/>
    <property type="match status" value="1"/>
</dbReference>
<evidence type="ECO:0000259" key="6">
    <source>
        <dbReference type="Pfam" id="PF00692"/>
    </source>
</evidence>
<evidence type="ECO:0000313" key="8">
    <source>
        <dbReference type="Proteomes" id="UP000176770"/>
    </source>
</evidence>
<dbReference type="Proteomes" id="UP000176770">
    <property type="component" value="Unassembled WGS sequence"/>
</dbReference>
<protein>
    <recommendedName>
        <fullName evidence="2">dUTP diphosphatase</fullName>
        <ecNumber evidence="2">3.6.1.23</ecNumber>
    </recommendedName>
</protein>
<keyword evidence="3 7" id="KW-0378">Hydrolase</keyword>
<dbReference type="GO" id="GO:0006226">
    <property type="term" value="P:dUMP biosynthetic process"/>
    <property type="evidence" value="ECO:0007669"/>
    <property type="project" value="InterPro"/>
</dbReference>
<dbReference type="NCBIfam" id="TIGR00576">
    <property type="entry name" value="dut"/>
    <property type="match status" value="1"/>
</dbReference>
<comment type="caution">
    <text evidence="7">The sequence shown here is derived from an EMBL/GenBank/DDBJ whole genome shotgun (WGS) entry which is preliminary data.</text>
</comment>
<dbReference type="InterPro" id="IPR029054">
    <property type="entry name" value="dUTPase-like"/>
</dbReference>